<organism evidence="2 3">
    <name type="scientific">Mikania micrantha</name>
    <name type="common">bitter vine</name>
    <dbReference type="NCBI Taxonomy" id="192012"/>
    <lineage>
        <taxon>Eukaryota</taxon>
        <taxon>Viridiplantae</taxon>
        <taxon>Streptophyta</taxon>
        <taxon>Embryophyta</taxon>
        <taxon>Tracheophyta</taxon>
        <taxon>Spermatophyta</taxon>
        <taxon>Magnoliopsida</taxon>
        <taxon>eudicotyledons</taxon>
        <taxon>Gunneridae</taxon>
        <taxon>Pentapetalae</taxon>
        <taxon>asterids</taxon>
        <taxon>campanulids</taxon>
        <taxon>Asterales</taxon>
        <taxon>Asteraceae</taxon>
        <taxon>Asteroideae</taxon>
        <taxon>Heliantheae alliance</taxon>
        <taxon>Eupatorieae</taxon>
        <taxon>Mikania</taxon>
    </lineage>
</organism>
<name>A0A5N6MLT4_9ASTR</name>
<feature type="compositionally biased region" description="Polar residues" evidence="1">
    <location>
        <begin position="50"/>
        <end position="65"/>
    </location>
</feature>
<proteinExistence type="predicted"/>
<dbReference type="EMBL" id="SZYD01000015">
    <property type="protein sequence ID" value="KAD3641123.1"/>
    <property type="molecule type" value="Genomic_DNA"/>
</dbReference>
<protein>
    <submittedName>
        <fullName evidence="2">Uncharacterized protein</fullName>
    </submittedName>
</protein>
<comment type="caution">
    <text evidence="2">The sequence shown here is derived from an EMBL/GenBank/DDBJ whole genome shotgun (WGS) entry which is preliminary data.</text>
</comment>
<reference evidence="2 3" key="1">
    <citation type="submission" date="2019-05" db="EMBL/GenBank/DDBJ databases">
        <title>Mikania micrantha, genome provides insights into the molecular mechanism of rapid growth.</title>
        <authorList>
            <person name="Liu B."/>
        </authorList>
    </citation>
    <scope>NUCLEOTIDE SEQUENCE [LARGE SCALE GENOMIC DNA]</scope>
    <source>
        <strain evidence="2">NLD-2019</strain>
        <tissue evidence="2">Leaf</tissue>
    </source>
</reference>
<dbReference type="Proteomes" id="UP000326396">
    <property type="component" value="Linkage Group LG5"/>
</dbReference>
<dbReference type="AlphaFoldDB" id="A0A5N6MLT4"/>
<evidence type="ECO:0000313" key="3">
    <source>
        <dbReference type="Proteomes" id="UP000326396"/>
    </source>
</evidence>
<gene>
    <name evidence="2" type="ORF">E3N88_30347</name>
</gene>
<evidence type="ECO:0000313" key="2">
    <source>
        <dbReference type="EMBL" id="KAD3641123.1"/>
    </source>
</evidence>
<feature type="compositionally biased region" description="Basic and acidic residues" evidence="1">
    <location>
        <begin position="81"/>
        <end position="113"/>
    </location>
</feature>
<feature type="compositionally biased region" description="Basic residues" evidence="1">
    <location>
        <begin position="33"/>
        <end position="45"/>
    </location>
</feature>
<accession>A0A5N6MLT4</accession>
<feature type="region of interest" description="Disordered" evidence="1">
    <location>
        <begin position="27"/>
        <end position="113"/>
    </location>
</feature>
<keyword evidence="3" id="KW-1185">Reference proteome</keyword>
<evidence type="ECO:0000256" key="1">
    <source>
        <dbReference type="SAM" id="MobiDB-lite"/>
    </source>
</evidence>
<sequence length="113" mass="13263">MSLSSDTVTSYMVFLDTSMGDCVCADGGGGGQRRGHIRGVGRVVRHPTPDVSSTYPPQQGEWQNQMDERVEQLQQQLQQQQERDRERDRAMEEMSRQMEEMRRLWERQHRHDL</sequence>